<protein>
    <submittedName>
        <fullName evidence="1">STY0301 family protein</fullName>
    </submittedName>
</protein>
<gene>
    <name evidence="1" type="ORF">R0H02_06705</name>
</gene>
<dbReference type="AlphaFoldDB" id="A0AB35RJF9"/>
<dbReference type="EMBL" id="JAWJAC010000003">
    <property type="protein sequence ID" value="MDV2862153.1"/>
    <property type="molecule type" value="Genomic_DNA"/>
</dbReference>
<evidence type="ECO:0000313" key="1">
    <source>
        <dbReference type="EMBL" id="MDV2862153.1"/>
    </source>
</evidence>
<reference evidence="1 2" key="1">
    <citation type="submission" date="2023-10" db="EMBL/GenBank/DDBJ databases">
        <title>Phytobacter spp. The emergence of a new genus of hospital-origin enterobacteria encoding carbapenemases in Argentina.</title>
        <authorList>
            <person name="Vay C."/>
            <person name="Almuzara M."/>
            <person name="Traglia G.M."/>
            <person name="Campos J."/>
        </authorList>
    </citation>
    <scope>NUCLEOTIDE SEQUENCE [LARGE SCALE GENOMIC DNA]</scope>
    <source>
        <strain evidence="1 2">CVMA36</strain>
    </source>
</reference>
<sequence length="178" mass="19802">MTDRKKRILSDFEQDNLEGVTSESGAPHALILTLSVRGASILRQNHALKMLEGIIMLWSNRALILSSIFFFYHGIAYAEKIECPQSLTDNNKKYSLYNLDVFEGPPKEMGSLMPDSDDSAVWTLSDSQAAVKVRNTSMFLVCQFKGTNKTVTLKIPASAKKCSAWIEGSAEHTHIVCE</sequence>
<dbReference type="Proteomes" id="UP001286589">
    <property type="component" value="Unassembled WGS sequence"/>
</dbReference>
<dbReference type="NCBIfam" id="NF042415">
    <property type="entry name" value="STY0301_fam"/>
    <property type="match status" value="1"/>
</dbReference>
<dbReference type="RefSeq" id="WP_229222939.1">
    <property type="nucleotide sequence ID" value="NZ_JAWJAC010000003.1"/>
</dbReference>
<name>A0AB35RJF9_9ENTR</name>
<accession>A0AB35RJF9</accession>
<dbReference type="InterPro" id="IPR049973">
    <property type="entry name" value="STY0301-like"/>
</dbReference>
<evidence type="ECO:0000313" key="2">
    <source>
        <dbReference type="Proteomes" id="UP001286589"/>
    </source>
</evidence>
<proteinExistence type="predicted"/>
<organism evidence="1 2">
    <name type="scientific">Phytobacter ursingii</name>
    <dbReference type="NCBI Taxonomy" id="1972431"/>
    <lineage>
        <taxon>Bacteria</taxon>
        <taxon>Pseudomonadati</taxon>
        <taxon>Pseudomonadota</taxon>
        <taxon>Gammaproteobacteria</taxon>
        <taxon>Enterobacterales</taxon>
        <taxon>Enterobacteriaceae</taxon>
        <taxon>Phytobacter</taxon>
    </lineage>
</organism>
<keyword evidence="2" id="KW-1185">Reference proteome</keyword>
<comment type="caution">
    <text evidence="1">The sequence shown here is derived from an EMBL/GenBank/DDBJ whole genome shotgun (WGS) entry which is preliminary data.</text>
</comment>